<feature type="compositionally biased region" description="Acidic residues" evidence="9">
    <location>
        <begin position="98"/>
        <end position="114"/>
    </location>
</feature>
<sequence length="692" mass="74819">MATTSTSTATSTATTSAHRAAQPQPQPQAHPEPLTLHLTPFTLPAPLLALSPDGEPTYAPKEDGQQRLTRELRRLWARGDYAEVTEAGVGRELQGEGMDVDDQQEEEEDGESVEEGIRPEELWRVKQAVLSKLHEAMQQTLTAQTLLALLSHSAGAAPKPPQRPAMPPPPPPPIPLDGFPTMTATLTTPPGPAPATQLRRRQLAAGLKNASLRRAARLFEAGAGDIERALEKEAHYFERALALREHWRLAPRAAERTPRRRPGKEPARDFAVYYGMEGAPLAQRAAAVAHLSPTSAQGELLFPSRTGRRLRVSLTSLSPGPVPGPGPGLQHLMGSSALELPEQAAEQEHPHGELALGLDLDAQLRDAQREVLEREVFHRLAREAMELVQLSPVIRERVVSLRPLPDLQLTFELVDPSDAPAAGSGQTHSHSRSHSPAVQLLAALLPLLHLPRTRPSLLQPLLKLLQYLQFSAQLTAQLAAVARGLTATGVPTGVQQRLVSADGAQVWKALLGEDAWAIGGEVRLALQGCAPILLAAAYPADLVLHTPRLGVHIAALPELGDVLAGEILARLSAAFQRVGNRVLRAQAAAKADEAEWTLGPGGKGWAEWPTGAVGFRISLSPAFDLAAEAVYSKRAVVREGMSPATPGMGHLESMRREWPEVKQEEDMEQEGRSPPGLVDWFEKGMKWVTEEE</sequence>
<dbReference type="GO" id="GO:0003712">
    <property type="term" value="F:transcription coregulator activity"/>
    <property type="evidence" value="ECO:0007669"/>
    <property type="project" value="InterPro"/>
</dbReference>
<feature type="region of interest" description="Disordered" evidence="9">
    <location>
        <begin position="87"/>
        <end position="116"/>
    </location>
</feature>
<keyword evidence="4 8" id="KW-0805">Transcription regulation</keyword>
<evidence type="ECO:0000313" key="11">
    <source>
        <dbReference type="Proteomes" id="UP000076842"/>
    </source>
</evidence>
<feature type="region of interest" description="Disordered" evidence="9">
    <location>
        <begin position="659"/>
        <end position="679"/>
    </location>
</feature>
<keyword evidence="6 8" id="KW-0539">Nucleus</keyword>
<dbReference type="GO" id="GO:0006357">
    <property type="term" value="P:regulation of transcription by RNA polymerase II"/>
    <property type="evidence" value="ECO:0007669"/>
    <property type="project" value="InterPro"/>
</dbReference>
<dbReference type="Pfam" id="PF10156">
    <property type="entry name" value="Med17"/>
    <property type="match status" value="1"/>
</dbReference>
<evidence type="ECO:0000256" key="5">
    <source>
        <dbReference type="ARBA" id="ARBA00023163"/>
    </source>
</evidence>
<feature type="compositionally biased region" description="Pro residues" evidence="9">
    <location>
        <begin position="158"/>
        <end position="175"/>
    </location>
</feature>
<feature type="region of interest" description="Disordered" evidence="9">
    <location>
        <begin position="1"/>
        <end position="66"/>
    </location>
</feature>
<evidence type="ECO:0000256" key="7">
    <source>
        <dbReference type="ARBA" id="ARBA00032014"/>
    </source>
</evidence>
<comment type="function">
    <text evidence="8">Component of the Mediator complex, a coactivator involved in the regulated transcription of nearly all RNA polymerase II-dependent genes. Mediator functions as a bridge to convey information from gene-specific regulatory proteins to the basal RNA polymerase II transcription machinery. Mediator is recruited to promoters by direct interactions with regulatory proteins and serves as a scaffold for the assembly of a functional preinitiation complex with RNA polymerase II and the general transcription factors.</text>
</comment>
<evidence type="ECO:0000256" key="3">
    <source>
        <dbReference type="ARBA" id="ARBA00019610"/>
    </source>
</evidence>
<keyword evidence="11" id="KW-1185">Reference proteome</keyword>
<protein>
    <recommendedName>
        <fullName evidence="3 8">Mediator of RNA polymerase II transcription subunit 17</fullName>
    </recommendedName>
    <alternativeName>
        <fullName evidence="7 8">Mediator complex subunit 17</fullName>
    </alternativeName>
</protein>
<comment type="subcellular location">
    <subcellularLocation>
        <location evidence="1 8">Nucleus</location>
    </subcellularLocation>
</comment>
<dbReference type="PANTHER" id="PTHR13114:SF7">
    <property type="entry name" value="MEDIATOR OF RNA POLYMERASE II TRANSCRIPTION SUBUNIT 17"/>
    <property type="match status" value="1"/>
</dbReference>
<gene>
    <name evidence="8" type="primary">MED17</name>
    <name evidence="10" type="ORF">CALCODRAFT_278931</name>
</gene>
<organism evidence="10 11">
    <name type="scientific">Calocera cornea HHB12733</name>
    <dbReference type="NCBI Taxonomy" id="1353952"/>
    <lineage>
        <taxon>Eukaryota</taxon>
        <taxon>Fungi</taxon>
        <taxon>Dikarya</taxon>
        <taxon>Basidiomycota</taxon>
        <taxon>Agaricomycotina</taxon>
        <taxon>Dacrymycetes</taxon>
        <taxon>Dacrymycetales</taxon>
        <taxon>Dacrymycetaceae</taxon>
        <taxon>Calocera</taxon>
    </lineage>
</organism>
<proteinExistence type="inferred from homology"/>
<dbReference type="GO" id="GO:0070847">
    <property type="term" value="C:core mediator complex"/>
    <property type="evidence" value="ECO:0007669"/>
    <property type="project" value="TreeGrafter"/>
</dbReference>
<dbReference type="OrthoDB" id="10251234at2759"/>
<comment type="subunit">
    <text evidence="8">Component of the Mediator complex.</text>
</comment>
<dbReference type="InParanoid" id="A0A165JRC2"/>
<keyword evidence="5 8" id="KW-0804">Transcription</keyword>
<dbReference type="STRING" id="1353952.A0A165JRC2"/>
<evidence type="ECO:0000256" key="6">
    <source>
        <dbReference type="ARBA" id="ARBA00023242"/>
    </source>
</evidence>
<dbReference type="PANTHER" id="PTHR13114">
    <property type="entry name" value="MEDIATOR OF RNA POLYMERASE II TRANSCRIPTION SUBUNIT 17"/>
    <property type="match status" value="1"/>
</dbReference>
<feature type="compositionally biased region" description="Low complexity" evidence="9">
    <location>
        <begin position="1"/>
        <end position="23"/>
    </location>
</feature>
<keyword evidence="8" id="KW-0010">Activator</keyword>
<reference evidence="10 11" key="1">
    <citation type="journal article" date="2016" name="Mol. Biol. Evol.">
        <title>Comparative Genomics of Early-Diverging Mushroom-Forming Fungi Provides Insights into the Origins of Lignocellulose Decay Capabilities.</title>
        <authorList>
            <person name="Nagy L.G."/>
            <person name="Riley R."/>
            <person name="Tritt A."/>
            <person name="Adam C."/>
            <person name="Daum C."/>
            <person name="Floudas D."/>
            <person name="Sun H."/>
            <person name="Yadav J.S."/>
            <person name="Pangilinan J."/>
            <person name="Larsson K.H."/>
            <person name="Matsuura K."/>
            <person name="Barry K."/>
            <person name="Labutti K."/>
            <person name="Kuo R."/>
            <person name="Ohm R.A."/>
            <person name="Bhattacharya S.S."/>
            <person name="Shirouzu T."/>
            <person name="Yoshinaga Y."/>
            <person name="Martin F.M."/>
            <person name="Grigoriev I.V."/>
            <person name="Hibbett D.S."/>
        </authorList>
    </citation>
    <scope>NUCLEOTIDE SEQUENCE [LARGE SCALE GENOMIC DNA]</scope>
    <source>
        <strain evidence="10 11">HHB12733</strain>
    </source>
</reference>
<dbReference type="GO" id="GO:0016592">
    <property type="term" value="C:mediator complex"/>
    <property type="evidence" value="ECO:0007669"/>
    <property type="project" value="InterPro"/>
</dbReference>
<evidence type="ECO:0000256" key="2">
    <source>
        <dbReference type="ARBA" id="ARBA00005635"/>
    </source>
</evidence>
<evidence type="ECO:0000313" key="10">
    <source>
        <dbReference type="EMBL" id="KZT62173.1"/>
    </source>
</evidence>
<comment type="similarity">
    <text evidence="2 8">Belongs to the Mediator complex subunit 17 family.</text>
</comment>
<feature type="compositionally biased region" description="Low complexity" evidence="9">
    <location>
        <begin position="31"/>
        <end position="52"/>
    </location>
</feature>
<feature type="compositionally biased region" description="Low complexity" evidence="9">
    <location>
        <begin position="176"/>
        <end position="188"/>
    </location>
</feature>
<feature type="region of interest" description="Disordered" evidence="9">
    <location>
        <begin position="154"/>
        <end position="195"/>
    </location>
</feature>
<dbReference type="AlphaFoldDB" id="A0A165JRC2"/>
<dbReference type="EMBL" id="KV423918">
    <property type="protein sequence ID" value="KZT62173.1"/>
    <property type="molecule type" value="Genomic_DNA"/>
</dbReference>
<dbReference type="Proteomes" id="UP000076842">
    <property type="component" value="Unassembled WGS sequence"/>
</dbReference>
<accession>A0A165JRC2</accession>
<name>A0A165JRC2_9BASI</name>
<evidence type="ECO:0000256" key="8">
    <source>
        <dbReference type="RuleBase" id="RU364140"/>
    </source>
</evidence>
<evidence type="ECO:0000256" key="1">
    <source>
        <dbReference type="ARBA" id="ARBA00004123"/>
    </source>
</evidence>
<evidence type="ECO:0000256" key="9">
    <source>
        <dbReference type="SAM" id="MobiDB-lite"/>
    </source>
</evidence>
<dbReference type="InterPro" id="IPR019313">
    <property type="entry name" value="Mediator_Med17"/>
</dbReference>
<evidence type="ECO:0000256" key="4">
    <source>
        <dbReference type="ARBA" id="ARBA00023015"/>
    </source>
</evidence>